<dbReference type="KEGG" id="vg:79578062"/>
<accession>A0A7D2LI11</accession>
<protein>
    <submittedName>
        <fullName evidence="1">Uncharacterized protein</fullName>
    </submittedName>
</protein>
<name>A0A7D2LI11_9CAUD</name>
<dbReference type="Proteomes" id="UP000509192">
    <property type="component" value="Segment"/>
</dbReference>
<reference evidence="1 2" key="1">
    <citation type="submission" date="2020-02" db="EMBL/GenBank/DDBJ databases">
        <authorList>
            <person name="Li D."/>
            <person name="Pan L."/>
            <person name="Qin W."/>
            <person name="Xu L."/>
            <person name="Lin W."/>
            <person name="Yang J."/>
            <person name="Hong B."/>
            <person name="Xu B."/>
        </authorList>
    </citation>
    <scope>NUCLEOTIDE SEQUENCE [LARGE SCALE GENOMIC DNA]</scope>
</reference>
<evidence type="ECO:0000313" key="2">
    <source>
        <dbReference type="Proteomes" id="UP000509192"/>
    </source>
</evidence>
<proteinExistence type="predicted"/>
<dbReference type="EMBL" id="MT135176">
    <property type="protein sequence ID" value="QIQ67948.1"/>
    <property type="molecule type" value="Genomic_DNA"/>
</dbReference>
<keyword evidence="2" id="KW-1185">Reference proteome</keyword>
<sequence>MWQEPFSPNSAAKKNKLTYRQLLDKHSAKIAPLCGRFKPWMVLSCYCMKVTDKDK</sequence>
<dbReference type="GeneID" id="79578062"/>
<evidence type="ECO:0000313" key="1">
    <source>
        <dbReference type="EMBL" id="QIQ67948.1"/>
    </source>
</evidence>
<organism evidence="1 2">
    <name type="scientific">Hafnia phage yong1</name>
    <dbReference type="NCBI Taxonomy" id="2719181"/>
    <lineage>
        <taxon>Viruses</taxon>
        <taxon>Duplodnaviria</taxon>
        <taxon>Heunggongvirae</taxon>
        <taxon>Uroviricota</taxon>
        <taxon>Caudoviricetes</taxon>
        <taxon>Hafyongvirus</taxon>
        <taxon>Hafyongvirus yong1</taxon>
    </lineage>
</organism>
<dbReference type="RefSeq" id="YP_010738078.1">
    <property type="nucleotide sequence ID" value="NC_073022.1"/>
</dbReference>